<sequence>MSAKVIKIGIKEGDTIYKATSIYLLSDGSFKVDVPYCKYDKGLIIKIKIGYGGGMHVGRFEEEFSISDRSQLSVHTSGLIHFSGKGILSGIDENGKIKGVGVKSLPLNTPISDGPTFGIQIWGLEKGFEKYLKKEKCDIVYGPKDFIVRKDNPEDELNTYILEGWILPPNKRLMSYCITKENSKEKITLSFPQYIHSPGAIFTLDIIRLKKLNSFIGIGPFTTNTGFALNHPYGFILSGPTEPSKDNPKERMAMFAISPKVMKDNIATLDWI</sequence>
<dbReference type="EMBL" id="PFBC01000060">
    <property type="protein sequence ID" value="PIR87576.1"/>
    <property type="molecule type" value="Genomic_DNA"/>
</dbReference>
<evidence type="ECO:0000313" key="1">
    <source>
        <dbReference type="EMBL" id="PIR87576.1"/>
    </source>
</evidence>
<gene>
    <name evidence="1" type="ORF">COU10_03900</name>
</gene>
<protein>
    <submittedName>
        <fullName evidence="1">Uncharacterized protein</fullName>
    </submittedName>
</protein>
<comment type="caution">
    <text evidence="1">The sequence shown here is derived from an EMBL/GenBank/DDBJ whole genome shotgun (WGS) entry which is preliminary data.</text>
</comment>
<accession>A0A2H0UPH8</accession>
<organism evidence="1 2">
    <name type="scientific">Candidatus Harrisonbacteria bacterium CG10_big_fil_rev_8_21_14_0_10_45_28</name>
    <dbReference type="NCBI Taxonomy" id="1974586"/>
    <lineage>
        <taxon>Bacteria</taxon>
        <taxon>Candidatus Harrisoniibacteriota</taxon>
    </lineage>
</organism>
<reference evidence="2" key="1">
    <citation type="submission" date="2017-09" db="EMBL/GenBank/DDBJ databases">
        <title>Depth-based differentiation of microbial function through sediment-hosted aquifers and enrichment of novel symbionts in the deep terrestrial subsurface.</title>
        <authorList>
            <person name="Probst A.J."/>
            <person name="Ladd B."/>
            <person name="Jarett J.K."/>
            <person name="Geller-Mcgrath D.E."/>
            <person name="Sieber C.M.K."/>
            <person name="Emerson J.B."/>
            <person name="Anantharaman K."/>
            <person name="Thomas B.C."/>
            <person name="Malmstrom R."/>
            <person name="Stieglmeier M."/>
            <person name="Klingl A."/>
            <person name="Woyke T."/>
            <person name="Ryan C.M."/>
            <person name="Banfield J.F."/>
        </authorList>
    </citation>
    <scope>NUCLEOTIDE SEQUENCE [LARGE SCALE GENOMIC DNA]</scope>
</reference>
<dbReference type="Proteomes" id="UP000230903">
    <property type="component" value="Unassembled WGS sequence"/>
</dbReference>
<proteinExistence type="predicted"/>
<dbReference type="AlphaFoldDB" id="A0A2H0UPH8"/>
<name>A0A2H0UPH8_9BACT</name>
<evidence type="ECO:0000313" key="2">
    <source>
        <dbReference type="Proteomes" id="UP000230903"/>
    </source>
</evidence>